<name>A0A0L0MW68_TOLOC</name>
<dbReference type="InterPro" id="IPR008576">
    <property type="entry name" value="MeTrfase_NTM1"/>
</dbReference>
<dbReference type="AlphaFoldDB" id="A0A0L0MW68"/>
<dbReference type="PANTHER" id="PTHR12753:SF0">
    <property type="entry name" value="ALPHA N-TERMINAL PROTEIN METHYLTRANSFERASE 1"/>
    <property type="match status" value="1"/>
</dbReference>
<keyword evidence="2 11" id="KW-0489">Methyltransferase</keyword>
<dbReference type="STRING" id="1163406.A0A0L0MW68"/>
<dbReference type="SUPFAM" id="SSF53335">
    <property type="entry name" value="S-adenosyl-L-methionine-dependent methyltransferases"/>
    <property type="match status" value="1"/>
</dbReference>
<evidence type="ECO:0000256" key="1">
    <source>
        <dbReference type="ARBA" id="ARBA00009059"/>
    </source>
</evidence>
<proteinExistence type="inferred from homology"/>
<dbReference type="Proteomes" id="UP000036947">
    <property type="component" value="Unassembled WGS sequence"/>
</dbReference>
<comment type="catalytic activity">
    <reaction evidence="9">
        <text>N-terminal L-prolyl-L-prolyl-L-lysyl-[protein] + 2 S-adenosyl-L-methionine = N-terminal N,N-dimethyl-L-prolyl-L-prolyl-L-lysyl-[protein] + 2 S-adenosyl-L-homocysteine + 2 H(+)</text>
        <dbReference type="Rhea" id="RHEA:54736"/>
        <dbReference type="Rhea" id="RHEA-COMP:13787"/>
        <dbReference type="Rhea" id="RHEA-COMP:13974"/>
        <dbReference type="ChEBI" id="CHEBI:15378"/>
        <dbReference type="ChEBI" id="CHEBI:57856"/>
        <dbReference type="ChEBI" id="CHEBI:59789"/>
        <dbReference type="ChEBI" id="CHEBI:138059"/>
        <dbReference type="ChEBI" id="CHEBI:138318"/>
        <dbReference type="EC" id="2.1.1.244"/>
    </reaction>
</comment>
<dbReference type="GO" id="GO:0071885">
    <property type="term" value="F:N-terminal protein N-methyltransferase activity"/>
    <property type="evidence" value="ECO:0007669"/>
    <property type="project" value="UniProtKB-EC"/>
</dbReference>
<accession>A0A0L0MW68</accession>
<dbReference type="GO" id="GO:0005737">
    <property type="term" value="C:cytoplasm"/>
    <property type="evidence" value="ECO:0007669"/>
    <property type="project" value="TreeGrafter"/>
</dbReference>
<reference evidence="11 12" key="1">
    <citation type="journal article" date="2015" name="BMC Genomics">
        <title>The genome of the truffle-parasite Tolypocladium ophioglossoides and the evolution of antifungal peptaibiotics.</title>
        <authorList>
            <person name="Quandt C.A."/>
            <person name="Bushley K.E."/>
            <person name="Spatafora J.W."/>
        </authorList>
    </citation>
    <scope>NUCLEOTIDE SEQUENCE [LARGE SCALE GENOMIC DNA]</scope>
    <source>
        <strain evidence="11 12">CBS 100239</strain>
    </source>
</reference>
<evidence type="ECO:0000313" key="12">
    <source>
        <dbReference type="Proteomes" id="UP000036947"/>
    </source>
</evidence>
<dbReference type="OrthoDB" id="1298661at2759"/>
<organism evidence="11 12">
    <name type="scientific">Tolypocladium ophioglossoides (strain CBS 100239)</name>
    <name type="common">Snaketongue truffleclub</name>
    <name type="synonym">Elaphocordyceps ophioglossoides</name>
    <dbReference type="NCBI Taxonomy" id="1163406"/>
    <lineage>
        <taxon>Eukaryota</taxon>
        <taxon>Fungi</taxon>
        <taxon>Dikarya</taxon>
        <taxon>Ascomycota</taxon>
        <taxon>Pezizomycotina</taxon>
        <taxon>Sordariomycetes</taxon>
        <taxon>Hypocreomycetidae</taxon>
        <taxon>Hypocreales</taxon>
        <taxon>Ophiocordycipitaceae</taxon>
        <taxon>Tolypocladium</taxon>
    </lineage>
</organism>
<comment type="similarity">
    <text evidence="1">Belongs to the methyltransferase superfamily. NTM1 family.</text>
</comment>
<evidence type="ECO:0000256" key="5">
    <source>
        <dbReference type="ARBA" id="ARBA00039112"/>
    </source>
</evidence>
<evidence type="ECO:0000313" key="11">
    <source>
        <dbReference type="EMBL" id="KND86122.1"/>
    </source>
</evidence>
<dbReference type="EC" id="2.1.1.244" evidence="5"/>
<dbReference type="GO" id="GO:0032259">
    <property type="term" value="P:methylation"/>
    <property type="evidence" value="ECO:0007669"/>
    <property type="project" value="UniProtKB-KW"/>
</dbReference>
<evidence type="ECO:0000256" key="3">
    <source>
        <dbReference type="ARBA" id="ARBA00022679"/>
    </source>
</evidence>
<evidence type="ECO:0000256" key="2">
    <source>
        <dbReference type="ARBA" id="ARBA00022603"/>
    </source>
</evidence>
<evidence type="ECO:0000256" key="8">
    <source>
        <dbReference type="ARBA" id="ARBA00047306"/>
    </source>
</evidence>
<dbReference type="PANTHER" id="PTHR12753">
    <property type="entry name" value="AD-003 - RELATED"/>
    <property type="match status" value="1"/>
</dbReference>
<dbReference type="EMBL" id="LFRF01000086">
    <property type="protein sequence ID" value="KND86122.1"/>
    <property type="molecule type" value="Genomic_DNA"/>
</dbReference>
<evidence type="ECO:0000256" key="7">
    <source>
        <dbReference type="ARBA" id="ARBA00043129"/>
    </source>
</evidence>
<evidence type="ECO:0000256" key="6">
    <source>
        <dbReference type="ARBA" id="ARBA00039449"/>
    </source>
</evidence>
<evidence type="ECO:0000256" key="4">
    <source>
        <dbReference type="ARBA" id="ARBA00022691"/>
    </source>
</evidence>
<comment type="catalytic activity">
    <reaction evidence="10">
        <text>N-terminal L-alanyl-L-prolyl-L-lysyl-[protein] + 3 S-adenosyl-L-methionine = N-terminal N,N,N-trimethyl-L-alanyl-L-prolyl-L-lysyl-[protein] + 3 S-adenosyl-L-homocysteine + 3 H(+)</text>
        <dbReference type="Rhea" id="RHEA:54712"/>
        <dbReference type="Rhea" id="RHEA-COMP:13785"/>
        <dbReference type="Rhea" id="RHEA-COMP:13971"/>
        <dbReference type="ChEBI" id="CHEBI:15378"/>
        <dbReference type="ChEBI" id="CHEBI:57856"/>
        <dbReference type="ChEBI" id="CHEBI:59789"/>
        <dbReference type="ChEBI" id="CHEBI:138057"/>
        <dbReference type="ChEBI" id="CHEBI:138315"/>
        <dbReference type="EC" id="2.1.1.244"/>
    </reaction>
</comment>
<sequence>MNSYKPGCLLTIEDRLPTIQDRQGYRRFAAPHSRAGRPSRAHIQGKPSVRNIFNVGLEEWQPLEGVEYDLIWRQWCLGHLTDEQVVQYLELCKTVLRLNSGIIVINTSGIDLFDHTDSSVTRQDETFQSLFKKAGLKVVRTELQRGFPESSPRKLFPVRMYALKP</sequence>
<dbReference type="Gene3D" id="3.40.50.150">
    <property type="entry name" value="Vaccinia Virus protein VP39"/>
    <property type="match status" value="1"/>
</dbReference>
<evidence type="ECO:0000256" key="10">
    <source>
        <dbReference type="ARBA" id="ARBA00048167"/>
    </source>
</evidence>
<comment type="catalytic activity">
    <reaction evidence="8">
        <text>N-terminal L-seryl-L-prolyl-L-lysyl-[protein] + 3 S-adenosyl-L-methionine = N-terminal N,N,N-trimethyl-L-seryl-L-prolyl-L-lysyl-[protein] + 3 S-adenosyl-L-homocysteine + 3 H(+)</text>
        <dbReference type="Rhea" id="RHEA:54724"/>
        <dbReference type="Rhea" id="RHEA-COMP:13789"/>
        <dbReference type="Rhea" id="RHEA-COMP:13973"/>
        <dbReference type="ChEBI" id="CHEBI:15378"/>
        <dbReference type="ChEBI" id="CHEBI:57856"/>
        <dbReference type="ChEBI" id="CHEBI:59789"/>
        <dbReference type="ChEBI" id="CHEBI:138061"/>
        <dbReference type="ChEBI" id="CHEBI:138317"/>
        <dbReference type="EC" id="2.1.1.244"/>
    </reaction>
</comment>
<dbReference type="Pfam" id="PF05891">
    <property type="entry name" value="Methyltransf_PK"/>
    <property type="match status" value="1"/>
</dbReference>
<keyword evidence="3 11" id="KW-0808">Transferase</keyword>
<protein>
    <recommendedName>
        <fullName evidence="6">Alpha N-terminal protein methyltransferase 1</fullName>
        <ecNumber evidence="5">2.1.1.244</ecNumber>
    </recommendedName>
    <alternativeName>
        <fullName evidence="7">X-Pro-Lys N-terminal protein methyltransferase 1</fullName>
    </alternativeName>
</protein>
<keyword evidence="12" id="KW-1185">Reference proteome</keyword>
<keyword evidence="4" id="KW-0949">S-adenosyl-L-methionine</keyword>
<comment type="caution">
    <text evidence="11">The sequence shown here is derived from an EMBL/GenBank/DDBJ whole genome shotgun (WGS) entry which is preliminary data.</text>
</comment>
<dbReference type="InterPro" id="IPR029063">
    <property type="entry name" value="SAM-dependent_MTases_sf"/>
</dbReference>
<gene>
    <name evidence="11" type="ORF">TOPH_09254</name>
</gene>
<evidence type="ECO:0000256" key="9">
    <source>
        <dbReference type="ARBA" id="ARBA00047885"/>
    </source>
</evidence>